<reference evidence="8 9" key="1">
    <citation type="submission" date="2016-11" db="EMBL/GenBank/DDBJ databases">
        <title>Description of two novel members of the family Erysipelotrichaceae: Ileibacterium lipovorans gen. nov., sp. nov. and Dubosiella newyorkensis, gen. nov., sp. nov.</title>
        <authorList>
            <person name="Cox L.M."/>
            <person name="Sohn J."/>
            <person name="Tyrrell K.L."/>
            <person name="Citron D.M."/>
            <person name="Lawson P.A."/>
            <person name="Patel N.B."/>
            <person name="Iizumi T."/>
            <person name="Perez-Perez G.I."/>
            <person name="Goldstein E.J."/>
            <person name="Blaser M.J."/>
        </authorList>
    </citation>
    <scope>NUCLEOTIDE SEQUENCE [LARGE SCALE GENOMIC DNA]</scope>
    <source>
        <strain evidence="8 9">NYU-BL-A3</strain>
    </source>
</reference>
<dbReference type="EMBL" id="MPJW01000230">
    <property type="protein sequence ID" value="OLU37041.1"/>
    <property type="molecule type" value="Genomic_DNA"/>
</dbReference>
<keyword evidence="3" id="KW-0808">Transferase</keyword>
<evidence type="ECO:0000256" key="3">
    <source>
        <dbReference type="ARBA" id="ARBA00022679"/>
    </source>
</evidence>
<dbReference type="InterPro" id="IPR003188">
    <property type="entry name" value="PTS_IIA_lac/cel"/>
</dbReference>
<keyword evidence="6" id="KW-0479">Metal-binding</keyword>
<dbReference type="PANTHER" id="PTHR34382">
    <property type="entry name" value="PTS SYSTEM N,N'-DIACETYLCHITOBIOSE-SPECIFIC EIIA COMPONENT"/>
    <property type="match status" value="1"/>
</dbReference>
<feature type="modified residue" description="Phosphohistidine; by HPr" evidence="7">
    <location>
        <position position="78"/>
    </location>
</feature>
<sequence>MDNETSQLVAFNIISFSGMARAFVHEAMDAMREGDFELAATKMQEAEDQLVEAHKSQTDLLHQFANGVEIEIQIIMVHAQDHLMTTMTLKEVAEELKPIYQKLHGC</sequence>
<evidence type="ECO:0000256" key="1">
    <source>
        <dbReference type="ARBA" id="ARBA00022448"/>
    </source>
</evidence>
<dbReference type="AlphaFoldDB" id="A0A1U7NDF2"/>
<comment type="cofactor">
    <cofactor evidence="6">
        <name>Mg(2+)</name>
        <dbReference type="ChEBI" id="CHEBI:18420"/>
    </cofactor>
    <text evidence="6">Binds 1 Mg(2+) ion per trimer.</text>
</comment>
<dbReference type="Pfam" id="PF02255">
    <property type="entry name" value="PTS_IIA"/>
    <property type="match status" value="1"/>
</dbReference>
<feature type="active site" description="Tele-phosphohistidine intermediate" evidence="5">
    <location>
        <position position="78"/>
    </location>
</feature>
<feature type="binding site" evidence="6">
    <location>
        <position position="81"/>
    </location>
    <ligand>
        <name>Mg(2+)</name>
        <dbReference type="ChEBI" id="CHEBI:18420"/>
        <note>ligand shared between all trimeric partners</note>
    </ligand>
</feature>
<keyword evidence="4" id="KW-0598">Phosphotransferase system</keyword>
<comment type="caution">
    <text evidence="8">The sequence shown here is derived from an EMBL/GenBank/DDBJ whole genome shotgun (WGS) entry which is preliminary data.</text>
</comment>
<dbReference type="Proteomes" id="UP000186341">
    <property type="component" value="Unassembled WGS sequence"/>
</dbReference>
<keyword evidence="2" id="KW-0762">Sugar transport</keyword>
<evidence type="ECO:0000256" key="5">
    <source>
        <dbReference type="PIRSR" id="PIRSR000699-1"/>
    </source>
</evidence>
<name>A0A1U7NDF2_9FIRM</name>
<evidence type="ECO:0000256" key="2">
    <source>
        <dbReference type="ARBA" id="ARBA00022597"/>
    </source>
</evidence>
<evidence type="ECO:0000313" key="8">
    <source>
        <dbReference type="EMBL" id="OLU37041.1"/>
    </source>
</evidence>
<gene>
    <name evidence="8" type="primary">celC</name>
    <name evidence="8" type="ORF">BO222_11155</name>
</gene>
<evidence type="ECO:0000256" key="4">
    <source>
        <dbReference type="ARBA" id="ARBA00022683"/>
    </source>
</evidence>
<keyword evidence="1" id="KW-0813">Transport</keyword>
<protein>
    <submittedName>
        <fullName evidence="8">PTS cellobiose transporter subunit IIA</fullName>
    </submittedName>
</protein>
<dbReference type="GO" id="GO:0009401">
    <property type="term" value="P:phosphoenolpyruvate-dependent sugar phosphotransferase system"/>
    <property type="evidence" value="ECO:0007669"/>
    <property type="project" value="UniProtKB-KW"/>
</dbReference>
<keyword evidence="9" id="KW-1185">Reference proteome</keyword>
<proteinExistence type="predicted"/>
<dbReference type="SUPFAM" id="SSF46973">
    <property type="entry name" value="Enzyme IIa from lactose specific PTS, IIa-lac"/>
    <property type="match status" value="1"/>
</dbReference>
<dbReference type="GO" id="GO:0046872">
    <property type="term" value="F:metal ion binding"/>
    <property type="evidence" value="ECO:0007669"/>
    <property type="project" value="UniProtKB-KW"/>
</dbReference>
<dbReference type="PROSITE" id="PS51095">
    <property type="entry name" value="PTS_EIIA_TYPE_3"/>
    <property type="match status" value="1"/>
</dbReference>
<evidence type="ECO:0000313" key="9">
    <source>
        <dbReference type="Proteomes" id="UP000186341"/>
    </source>
</evidence>
<dbReference type="Gene3D" id="1.20.58.80">
    <property type="entry name" value="Phosphotransferase system, lactose/cellobiose-type IIA subunit"/>
    <property type="match status" value="1"/>
</dbReference>
<dbReference type="RefSeq" id="WP_075820873.1">
    <property type="nucleotide sequence ID" value="NZ_CARDDN010000053.1"/>
</dbReference>
<dbReference type="PANTHER" id="PTHR34382:SF7">
    <property type="entry name" value="PTS SYSTEM N,N'-DIACETYLCHITOBIOSE-SPECIFIC EIIA COMPONENT"/>
    <property type="match status" value="1"/>
</dbReference>
<dbReference type="CDD" id="cd00215">
    <property type="entry name" value="PTS_IIA_lac"/>
    <property type="match status" value="1"/>
</dbReference>
<keyword evidence="6" id="KW-0460">Magnesium</keyword>
<dbReference type="PIRSF" id="PIRSF000699">
    <property type="entry name" value="PTS_IILac_III"/>
    <property type="match status" value="1"/>
</dbReference>
<dbReference type="GO" id="GO:0016740">
    <property type="term" value="F:transferase activity"/>
    <property type="evidence" value="ECO:0007669"/>
    <property type="project" value="UniProtKB-KW"/>
</dbReference>
<dbReference type="InterPro" id="IPR036542">
    <property type="entry name" value="PTS_IIA_lac/cel_sf"/>
</dbReference>
<organism evidence="8 9">
    <name type="scientific">Ileibacterium valens</name>
    <dbReference type="NCBI Taxonomy" id="1862668"/>
    <lineage>
        <taxon>Bacteria</taxon>
        <taxon>Bacillati</taxon>
        <taxon>Bacillota</taxon>
        <taxon>Erysipelotrichia</taxon>
        <taxon>Erysipelotrichales</taxon>
        <taxon>Erysipelotrichaceae</taxon>
        <taxon>Ileibacterium</taxon>
    </lineage>
</organism>
<dbReference type="OrthoDB" id="350602at2"/>
<accession>A0A1U7NDF2</accession>
<evidence type="ECO:0000256" key="7">
    <source>
        <dbReference type="PROSITE-ProRule" id="PRU00418"/>
    </source>
</evidence>
<evidence type="ECO:0000256" key="6">
    <source>
        <dbReference type="PIRSR" id="PIRSR000699-2"/>
    </source>
</evidence>